<proteinExistence type="predicted"/>
<reference evidence="3" key="1">
    <citation type="journal article" date="2021" name="G3 (Bethesda)">
        <title>Genome and transcriptome analysis of the beet armyworm Spodoptera exigua reveals targets for pest control. .</title>
        <authorList>
            <person name="Simon S."/>
            <person name="Breeschoten T."/>
            <person name="Jansen H.J."/>
            <person name="Dirks R.P."/>
            <person name="Schranz M.E."/>
            <person name="Ros V.I.D."/>
        </authorList>
    </citation>
    <scope>NUCLEOTIDE SEQUENCE</scope>
    <source>
        <strain evidence="3">TB_SE_WUR_2020</strain>
    </source>
</reference>
<feature type="region of interest" description="Disordered" evidence="1">
    <location>
        <begin position="1"/>
        <end position="93"/>
    </location>
</feature>
<dbReference type="EMBL" id="JACEFF010000738">
    <property type="protein sequence ID" value="KAH9631946.1"/>
    <property type="molecule type" value="Genomic_DNA"/>
</dbReference>
<dbReference type="InterPro" id="IPR051842">
    <property type="entry name" value="uS12_prolyl_hydroxylase"/>
</dbReference>
<dbReference type="AlphaFoldDB" id="A0A922M8F2"/>
<dbReference type="InterPro" id="IPR039558">
    <property type="entry name" value="TPA1/OFD1_N"/>
</dbReference>
<evidence type="ECO:0000313" key="4">
    <source>
        <dbReference type="Proteomes" id="UP000814243"/>
    </source>
</evidence>
<gene>
    <name evidence="3" type="ORF">HF086_000283</name>
</gene>
<dbReference type="PANTHER" id="PTHR12117">
    <property type="entry name" value="HISTONE ACETYLTRANSFERASE COMPLEX"/>
    <property type="match status" value="1"/>
</dbReference>
<feature type="compositionally biased region" description="Basic and acidic residues" evidence="1">
    <location>
        <begin position="67"/>
        <end position="76"/>
    </location>
</feature>
<sequence>MSSPSRDNEEPSSSTPAMDTDPAASGDAAVARPPAKRRISSTVIEISDTDSDDSDVCAVNSYQASADEVKRIRGEDYSSSSSSSEYSSDSESSWEDDSTIVVDYKSNEKPVKAQLNPRANRMDNPLFNPKIKSQELLERLQTHWKELKDLDTPEVKLTCEPFRLCLLHDFLANSEIINNIVDDMNTLDWSRKKMDLYEFHQTADLASLTWQRSIRGIYELLKTEVMSWVAAATGLRLESVSASCSLYGPGDHLLVHDDLLADRRVAFILYLAPWPARHPAALEDRPLENGSGDHDAVSWNIYILQTNLLNILVVSCVYIASKRNLSKQYFHQPYSAATSIIHYGTRPRVGR</sequence>
<dbReference type="Pfam" id="PF13661">
    <property type="entry name" value="2OG-FeII_Oxy_4"/>
    <property type="match status" value="1"/>
</dbReference>
<accession>A0A922M8F2</accession>
<evidence type="ECO:0000259" key="2">
    <source>
        <dbReference type="Pfam" id="PF13661"/>
    </source>
</evidence>
<organism evidence="3 4">
    <name type="scientific">Spodoptera exigua</name>
    <name type="common">Beet armyworm</name>
    <name type="synonym">Noctua fulgens</name>
    <dbReference type="NCBI Taxonomy" id="7107"/>
    <lineage>
        <taxon>Eukaryota</taxon>
        <taxon>Metazoa</taxon>
        <taxon>Ecdysozoa</taxon>
        <taxon>Arthropoda</taxon>
        <taxon>Hexapoda</taxon>
        <taxon>Insecta</taxon>
        <taxon>Pterygota</taxon>
        <taxon>Neoptera</taxon>
        <taxon>Endopterygota</taxon>
        <taxon>Lepidoptera</taxon>
        <taxon>Glossata</taxon>
        <taxon>Ditrysia</taxon>
        <taxon>Noctuoidea</taxon>
        <taxon>Noctuidae</taxon>
        <taxon>Amphipyrinae</taxon>
        <taxon>Spodoptera</taxon>
    </lineage>
</organism>
<evidence type="ECO:0000313" key="3">
    <source>
        <dbReference type="EMBL" id="KAH9631946.1"/>
    </source>
</evidence>
<dbReference type="GO" id="GO:0006449">
    <property type="term" value="P:regulation of translational termination"/>
    <property type="evidence" value="ECO:0007669"/>
    <property type="project" value="TreeGrafter"/>
</dbReference>
<dbReference type="PANTHER" id="PTHR12117:SF0">
    <property type="entry name" value="PROLYL 3-HYDROXYLASE OGFOD1"/>
    <property type="match status" value="1"/>
</dbReference>
<protein>
    <recommendedName>
        <fullName evidence="2">Prolyl 3,4-dihydroxylase TPA1/OFD1 N-terminal domain-containing protein</fullName>
    </recommendedName>
</protein>
<dbReference type="Gene3D" id="2.60.120.620">
    <property type="entry name" value="q2cbj1_9rhob like domain"/>
    <property type="match status" value="1"/>
</dbReference>
<dbReference type="GO" id="GO:0031543">
    <property type="term" value="F:peptidyl-proline dioxygenase activity"/>
    <property type="evidence" value="ECO:0007669"/>
    <property type="project" value="TreeGrafter"/>
</dbReference>
<name>A0A922M8F2_SPOEX</name>
<feature type="compositionally biased region" description="Polar residues" evidence="1">
    <location>
        <begin position="1"/>
        <end position="17"/>
    </location>
</feature>
<evidence type="ECO:0000256" key="1">
    <source>
        <dbReference type="SAM" id="MobiDB-lite"/>
    </source>
</evidence>
<dbReference type="GO" id="GO:0005737">
    <property type="term" value="C:cytoplasm"/>
    <property type="evidence" value="ECO:0007669"/>
    <property type="project" value="TreeGrafter"/>
</dbReference>
<feature type="domain" description="Prolyl 3,4-dihydroxylase TPA1/OFD1 N-terminal" evidence="2">
    <location>
        <begin position="243"/>
        <end position="274"/>
    </location>
</feature>
<feature type="compositionally biased region" description="Low complexity" evidence="1">
    <location>
        <begin position="77"/>
        <end position="91"/>
    </location>
</feature>
<comment type="caution">
    <text evidence="3">The sequence shown here is derived from an EMBL/GenBank/DDBJ whole genome shotgun (WGS) entry which is preliminary data.</text>
</comment>
<dbReference type="Proteomes" id="UP000814243">
    <property type="component" value="Unassembled WGS sequence"/>
</dbReference>